<dbReference type="Gene3D" id="2.30.30.40">
    <property type="entry name" value="SH3 Domains"/>
    <property type="match status" value="1"/>
</dbReference>
<feature type="compositionally biased region" description="Low complexity" evidence="3">
    <location>
        <begin position="401"/>
        <end position="450"/>
    </location>
</feature>
<dbReference type="AlphaFoldDB" id="A0A2T9YBS8"/>
<feature type="domain" description="SH3" evidence="4">
    <location>
        <begin position="34"/>
        <end position="95"/>
    </location>
</feature>
<dbReference type="EMBL" id="MBFT01000523">
    <property type="protein sequence ID" value="PVU89771.1"/>
    <property type="molecule type" value="Genomic_DNA"/>
</dbReference>
<protein>
    <recommendedName>
        <fullName evidence="4">SH3 domain-containing protein</fullName>
    </recommendedName>
</protein>
<dbReference type="STRING" id="61424.A0A2T9YBS8"/>
<evidence type="ECO:0000256" key="2">
    <source>
        <dbReference type="PROSITE-ProRule" id="PRU00192"/>
    </source>
</evidence>
<reference evidence="5 6" key="1">
    <citation type="journal article" date="2018" name="MBio">
        <title>Comparative Genomics Reveals the Core Gene Toolbox for the Fungus-Insect Symbiosis.</title>
        <authorList>
            <person name="Wang Y."/>
            <person name="Stata M."/>
            <person name="Wang W."/>
            <person name="Stajich J.E."/>
            <person name="White M.M."/>
            <person name="Moncalvo J.M."/>
        </authorList>
    </citation>
    <scope>NUCLEOTIDE SEQUENCE [LARGE SCALE GENOMIC DNA]</scope>
    <source>
        <strain evidence="5 6">AUS-77-4</strain>
    </source>
</reference>
<evidence type="ECO:0000313" key="5">
    <source>
        <dbReference type="EMBL" id="PVU89771.1"/>
    </source>
</evidence>
<evidence type="ECO:0000313" key="6">
    <source>
        <dbReference type="Proteomes" id="UP000245699"/>
    </source>
</evidence>
<comment type="caution">
    <text evidence="5">The sequence shown here is derived from an EMBL/GenBank/DDBJ whole genome shotgun (WGS) entry which is preliminary data.</text>
</comment>
<dbReference type="SUPFAM" id="SSF50044">
    <property type="entry name" value="SH3-domain"/>
    <property type="match status" value="1"/>
</dbReference>
<proteinExistence type="predicted"/>
<dbReference type="PROSITE" id="PS50002">
    <property type="entry name" value="SH3"/>
    <property type="match status" value="1"/>
</dbReference>
<dbReference type="GO" id="GO:0015630">
    <property type="term" value="C:microtubule cytoskeleton"/>
    <property type="evidence" value="ECO:0007669"/>
    <property type="project" value="TreeGrafter"/>
</dbReference>
<organism evidence="5 6">
    <name type="scientific">Furculomyces boomerangus</name>
    <dbReference type="NCBI Taxonomy" id="61424"/>
    <lineage>
        <taxon>Eukaryota</taxon>
        <taxon>Fungi</taxon>
        <taxon>Fungi incertae sedis</taxon>
        <taxon>Zoopagomycota</taxon>
        <taxon>Kickxellomycotina</taxon>
        <taxon>Harpellomycetes</taxon>
        <taxon>Harpellales</taxon>
        <taxon>Harpellaceae</taxon>
        <taxon>Furculomyces</taxon>
    </lineage>
</organism>
<name>A0A2T9YBS8_9FUNG</name>
<feature type="region of interest" description="Disordered" evidence="3">
    <location>
        <begin position="401"/>
        <end position="469"/>
    </location>
</feature>
<feature type="compositionally biased region" description="Low complexity" evidence="3">
    <location>
        <begin position="149"/>
        <end position="162"/>
    </location>
</feature>
<keyword evidence="6" id="KW-1185">Reference proteome</keyword>
<accession>A0A2T9YBS8</accession>
<dbReference type="GO" id="GO:0030950">
    <property type="term" value="P:establishment or maintenance of actin cytoskeleton polarity"/>
    <property type="evidence" value="ECO:0007669"/>
    <property type="project" value="TreeGrafter"/>
</dbReference>
<evidence type="ECO:0000256" key="3">
    <source>
        <dbReference type="SAM" id="MobiDB-lite"/>
    </source>
</evidence>
<dbReference type="InterPro" id="IPR001452">
    <property type="entry name" value="SH3_domain"/>
</dbReference>
<sequence>MGDETSPFAQPSEDPSLVEELIIEKELIENEHLLNYNKHYAICTNTTQADGQASILRNDSLEIINDSDPDWWLVHVDRSGQVGYVDSELIETSLERLARTNQYKNLRMLSAFSPDPKPKVPKTSKTVKFNPEVTTKQFHYSSRPSANLDSSSDYSSDSSDSSPEANLEDIFNKTGFNPDTSPSFRSYLLDDTQTSFSDDWATSFLSKDIPSIFELDNNIPDSSISASFNFYDSSSFLITKQKSLIPQTAIISDFVINLISATPPLNTLPPTQNITPTYILIFDEAIKFGLNLELDFSKLMQNKLTISSATKNLSSQNSNSNSPLNLVFHVHFNFDFNSPRALSPANSSTDQSNTSEDQRLSYYDSLNSTNFYNLDNIGLIKQIEKKHRTSLNSNNSIYFDSSDSESTISSPSDSPNPFSSPSDSSSLNSPLSPSDKSPLNSPLSPLSPSSTSNTFDGLPPSKSPNSSQVSFLSDTIIPNIEEKESLCKISLISTPHINSSTKSNHSGKLEISSLLLQHKNIVLPKLSSQSLTDLTKINTSLGSLSDNATNNSISSEKTIILKSNHQTNKNIKSNKLDLNTFLSVPNLPTNVSLDSNPSLQNIAMPNLQTSKLTKANKRLSVTLLSQPIPRIQTSSNKNSKPKSVSNQNIQKSLVEQTLPNLSSGSSNSTLGNDLSINTVPEYIDNYGYRNTNVYNDNYEYNGLEPLTSTESNAQVSQTTKKSILQNQPSNYKYVEVPLDCWIKLLNGRFINYDSEFENLLPPTIIPNNSNSTSKEYPISVTYLEIYHENLHNPPNSQKHDYSITNNKSSGLKTLSSDSELTLRDKNVYILKSNCSFSGKTNFDFLEKDIFDIELTYNQLTDTKTQAYIDVLMENAFGVGKKIRNLEIDLLKMATVLHDYL</sequence>
<dbReference type="GO" id="GO:0008104">
    <property type="term" value="P:intracellular protein localization"/>
    <property type="evidence" value="ECO:0007669"/>
    <property type="project" value="TreeGrafter"/>
</dbReference>
<dbReference type="InterPro" id="IPR053039">
    <property type="entry name" value="Polarity_Bud-Selection_Reg"/>
</dbReference>
<dbReference type="Proteomes" id="UP000245699">
    <property type="component" value="Unassembled WGS sequence"/>
</dbReference>
<dbReference type="PANTHER" id="PTHR47775:SF1">
    <property type="entry name" value="BUD SITE SELECTION PROTEIN 14"/>
    <property type="match status" value="1"/>
</dbReference>
<dbReference type="GO" id="GO:0051286">
    <property type="term" value="C:cell tip"/>
    <property type="evidence" value="ECO:0007669"/>
    <property type="project" value="TreeGrafter"/>
</dbReference>
<dbReference type="PANTHER" id="PTHR47775">
    <property type="entry name" value="BUD SITE SELECTION PROTEIN 14"/>
    <property type="match status" value="1"/>
</dbReference>
<feature type="compositionally biased region" description="Polar residues" evidence="3">
    <location>
        <begin position="138"/>
        <end position="148"/>
    </location>
</feature>
<keyword evidence="1 2" id="KW-0728">SH3 domain</keyword>
<evidence type="ECO:0000256" key="1">
    <source>
        <dbReference type="ARBA" id="ARBA00022443"/>
    </source>
</evidence>
<evidence type="ECO:0000259" key="4">
    <source>
        <dbReference type="PROSITE" id="PS50002"/>
    </source>
</evidence>
<gene>
    <name evidence="5" type="ORF">BB559_004957</name>
</gene>
<feature type="region of interest" description="Disordered" evidence="3">
    <location>
        <begin position="138"/>
        <end position="172"/>
    </location>
</feature>
<dbReference type="OrthoDB" id="196165at2759"/>
<dbReference type="InterPro" id="IPR036028">
    <property type="entry name" value="SH3-like_dom_sf"/>
</dbReference>